<name>A0ABW0GKP7_9MICO</name>
<organism evidence="1 2">
    <name type="scientific">Aquipuribacter nitratireducens</name>
    <dbReference type="NCBI Taxonomy" id="650104"/>
    <lineage>
        <taxon>Bacteria</taxon>
        <taxon>Bacillati</taxon>
        <taxon>Actinomycetota</taxon>
        <taxon>Actinomycetes</taxon>
        <taxon>Micrococcales</taxon>
        <taxon>Intrasporangiaceae</taxon>
        <taxon>Aquipuribacter</taxon>
    </lineage>
</organism>
<evidence type="ECO:0000313" key="1">
    <source>
        <dbReference type="EMBL" id="MFC5380088.1"/>
    </source>
</evidence>
<dbReference type="RefSeq" id="WP_340266914.1">
    <property type="nucleotide sequence ID" value="NZ_JBBEOG010000001.1"/>
</dbReference>
<evidence type="ECO:0008006" key="3">
    <source>
        <dbReference type="Google" id="ProtNLM"/>
    </source>
</evidence>
<proteinExistence type="predicted"/>
<sequence>MTAQDDICTVASIVEGFGEVQALPKLLHRLWPTLGAPGWLHTPVPHRLPRGQIVKPERLEAAVRVQSARVQGRGGILVVVDADDDDPAELEARLAAAEATKGVRLRVVAAVPEYEAWLLAGGAADDVDPEAHRDAKSLVSSLLLDEPYRETRHQALLSQRLDVGRALSRSPSFRRLVHGLRELCSP</sequence>
<accession>A0ABW0GKP7</accession>
<comment type="caution">
    <text evidence="1">The sequence shown here is derived from an EMBL/GenBank/DDBJ whole genome shotgun (WGS) entry which is preliminary data.</text>
</comment>
<gene>
    <name evidence="1" type="ORF">ACFPJ6_04750</name>
</gene>
<dbReference type="EMBL" id="JBHSLD010000006">
    <property type="protein sequence ID" value="MFC5380088.1"/>
    <property type="molecule type" value="Genomic_DNA"/>
</dbReference>
<evidence type="ECO:0000313" key="2">
    <source>
        <dbReference type="Proteomes" id="UP001596122"/>
    </source>
</evidence>
<protein>
    <recommendedName>
        <fullName evidence="3">DUF4276 family protein</fullName>
    </recommendedName>
</protein>
<dbReference type="Proteomes" id="UP001596122">
    <property type="component" value="Unassembled WGS sequence"/>
</dbReference>
<keyword evidence="2" id="KW-1185">Reference proteome</keyword>
<reference evidence="2" key="1">
    <citation type="journal article" date="2019" name="Int. J. Syst. Evol. Microbiol.">
        <title>The Global Catalogue of Microorganisms (GCM) 10K type strain sequencing project: providing services to taxonomists for standard genome sequencing and annotation.</title>
        <authorList>
            <consortium name="The Broad Institute Genomics Platform"/>
            <consortium name="The Broad Institute Genome Sequencing Center for Infectious Disease"/>
            <person name="Wu L."/>
            <person name="Ma J."/>
        </authorList>
    </citation>
    <scope>NUCLEOTIDE SEQUENCE [LARGE SCALE GENOMIC DNA]</scope>
    <source>
        <strain evidence="2">CCUG 43114</strain>
    </source>
</reference>